<reference evidence="7" key="2">
    <citation type="submission" date="2025-08" db="UniProtKB">
        <authorList>
            <consortium name="RefSeq"/>
        </authorList>
    </citation>
    <scope>IDENTIFICATION</scope>
    <source>
        <strain evidence="7">S238N-H82</strain>
        <tissue evidence="7">Testes</tissue>
    </source>
</reference>
<gene>
    <name evidence="7" type="primary">LOC118412858</name>
</gene>
<feature type="compositionally biased region" description="Basic and acidic residues" evidence="4">
    <location>
        <begin position="229"/>
        <end position="252"/>
    </location>
</feature>
<evidence type="ECO:0000256" key="4">
    <source>
        <dbReference type="SAM" id="MobiDB-lite"/>
    </source>
</evidence>
<feature type="region of interest" description="Disordered" evidence="4">
    <location>
        <begin position="933"/>
        <end position="986"/>
    </location>
</feature>
<feature type="compositionally biased region" description="Polar residues" evidence="4">
    <location>
        <begin position="1102"/>
        <end position="1116"/>
    </location>
</feature>
<dbReference type="InterPro" id="IPR043244">
    <property type="entry name" value="BOD1L1"/>
</dbReference>
<dbReference type="InterPro" id="IPR055264">
    <property type="entry name" value="BOD1/SHG1_dom"/>
</dbReference>
<feature type="compositionally biased region" description="Basic and acidic residues" evidence="4">
    <location>
        <begin position="933"/>
        <end position="942"/>
    </location>
</feature>
<feature type="compositionally biased region" description="Basic residues" evidence="4">
    <location>
        <begin position="1409"/>
        <end position="1429"/>
    </location>
</feature>
<feature type="compositionally biased region" description="Pro residues" evidence="4">
    <location>
        <begin position="1076"/>
        <end position="1087"/>
    </location>
</feature>
<feature type="domain" description="BOD1/SHG1" evidence="5">
    <location>
        <begin position="17"/>
        <end position="112"/>
    </location>
</feature>
<evidence type="ECO:0000259" key="5">
    <source>
        <dbReference type="Pfam" id="PF05205"/>
    </source>
</evidence>
<feature type="compositionally biased region" description="Basic and acidic residues" evidence="4">
    <location>
        <begin position="1315"/>
        <end position="1333"/>
    </location>
</feature>
<evidence type="ECO:0000256" key="3">
    <source>
        <dbReference type="ARBA" id="ARBA00022454"/>
    </source>
</evidence>
<comment type="similarity">
    <text evidence="2">Belongs to the BOD1 family.</text>
</comment>
<proteinExistence type="inferred from homology"/>
<feature type="compositionally biased region" description="Basic and acidic residues" evidence="4">
    <location>
        <begin position="1394"/>
        <end position="1404"/>
    </location>
</feature>
<dbReference type="PANTHER" id="PTHR47391:SF1">
    <property type="entry name" value="BIORIENTATION OF CHROMOSOMES IN CELL DIVISION 1 LIKE 1"/>
    <property type="match status" value="1"/>
</dbReference>
<feature type="compositionally biased region" description="Basic and acidic residues" evidence="4">
    <location>
        <begin position="123"/>
        <end position="143"/>
    </location>
</feature>
<feature type="compositionally biased region" description="Basic and acidic residues" evidence="4">
    <location>
        <begin position="1191"/>
        <end position="1204"/>
    </location>
</feature>
<dbReference type="PANTHER" id="PTHR47391">
    <property type="entry name" value="BIORIENTATION OF CHROMOSOMES IN CELL DIVISION 1 LIKE 1"/>
    <property type="match status" value="1"/>
</dbReference>
<reference evidence="6" key="1">
    <citation type="journal article" date="2020" name="Nat. Ecol. Evol.">
        <title>Deeply conserved synteny resolves early events in vertebrate evolution.</title>
        <authorList>
            <person name="Simakov O."/>
            <person name="Marletaz F."/>
            <person name="Yue J.X."/>
            <person name="O'Connell B."/>
            <person name="Jenkins J."/>
            <person name="Brandt A."/>
            <person name="Calef R."/>
            <person name="Tung C.H."/>
            <person name="Huang T.K."/>
            <person name="Schmutz J."/>
            <person name="Satoh N."/>
            <person name="Yu J.K."/>
            <person name="Putnam N.H."/>
            <person name="Green R.E."/>
            <person name="Rokhsar D.S."/>
        </authorList>
    </citation>
    <scope>NUCLEOTIDE SEQUENCE [LARGE SCALE GENOMIC DNA]</scope>
    <source>
        <strain evidence="6">S238N-H82</strain>
    </source>
</reference>
<dbReference type="OrthoDB" id="7605699at2759"/>
<evidence type="ECO:0000256" key="2">
    <source>
        <dbReference type="ARBA" id="ARBA00008463"/>
    </source>
</evidence>
<feature type="compositionally biased region" description="Basic and acidic residues" evidence="4">
    <location>
        <begin position="560"/>
        <end position="660"/>
    </location>
</feature>
<sequence>MASGSCDPGDQALINNIVDHLKSQGLFDQFRRDCLGDVDTKPAYQNLRSRVETYVSNFLGNQKWEPSLNKNQLRNNLRQQINQSGILSTGIDRVIHQAVEPKIQHVFRPQIEKVVHDYVEREEEKKKWEEERRRAEELIKTRPEPLPIKMEPSRSTKQDSPHAKPFRSLPIDLPIPMTSHKTEFPTSTKTRDMGSGEKSGKRAMDSSRQGKGELSKKRSTYEMSCQGDSKNREGKSLPEGKIHSPERKKVAVEQKGSSVGEVKKIDPRLESTKTVQESKSPVSSGQSIETDLKDPKSSAPSQTVQGEVGDMKKAVLSFDHKASDKATKIKQEPSRVWESGEKLQMKEKSESSSKTSDRSEKYNKPTKPLKLSTKSEDLPKPAKVLRKDDSPKQDKKKEDSQRPPKTSKCEDSAKPYKIPKKEESSKAYKVPKTEDSSKTRRRDDSPKHVKMVKTEDPFKVSKLTKSEDSSRSPKVYKSDDSSRPSKVPRKEDVSKSSKSDPTKSSKVFKTDMCKSDSKVKSAKATDGKVQGDVRYKSSSKTTYTEESKVKKDLMSAPAKSQEEKRQKENEQEDTSKVRDDKRSKERAESEKKREERRLKEKDLTPKIAQEKKGDDKEATTKLITEKMMKGCEAESYSSKEKRCRADEKKSDHKPLSSHEPGDEDLDNLSVSSVHTSDLSSFDEEISSVSSSEIENELSQQEGKERSKSDLNDTQGSSMQMRVSVEVQVQVKPDEAADRQGAGSVQGHHADSEDTSRPGSKSSGWEGASPGAVEGRRSRRRKQVSYRKMLSGQYSDSEEEETKEERRARIAKEKEERLQRRQKARAERTQKLKHQGTGTERISPDKGSAELKEESPSTKESPQDRRKKVMEQRKQSLKEAKKEQKVLEKKRALRRRLTVNPKYMSEDFASLDFHIAGTRESVIAVEGEAVIVEAHDAPPKPEEASCVPTSVLSEETTSKSAHVKRAPTPTNVPAKQRPRRKGAAKIQVKLEKRQVQLGSYTYTFNLPKPSTANFLLSTTASIPEVLQNSQPTKPKKRRASNIGASFVPPRPGSAQGRGRRRGSTASDKLDKGYDTSPAPPSPSPPPPRLDSAQEEKPPDGTTKGPQSSSLDTTTKNIKSIELNKGVEKAVIDVEIGKDGQKEMEKPSTVSDKTKAEIGDTSTDKMYEKAGSKDEATNDNGKDKNRKINALESKQEDIAKPTERLIESPQLMEKQVTNTQHEGDSKVPSADCSIPSKDSESQSATFEKNATDEPKQAEALPMEKYEEPTTPPTPTQDEQFEYQPLNTETTYSIPIVALQPSASESAVQMPADAGLSLKEEETRECSEEENRKRSDSPASQSSSSCRSRGRENEQKRDRKGCSGTSCETKERGVEARSAQKSKSSESTQQRSPQHAVEPRGGKRDDNSVQPKRGHAPTHAYRKSPSSQRKRCSPSPVVESGGGGQEVKGGRSRRNSSPQGIRSTRRSTADDMPISKRPRKM</sequence>
<accession>A0A9J7KWV3</accession>
<feature type="compositionally biased region" description="Basic and acidic residues" evidence="4">
    <location>
        <begin position="1123"/>
        <end position="1181"/>
    </location>
</feature>
<feature type="region of interest" description="Disordered" evidence="4">
    <location>
        <begin position="123"/>
        <end position="887"/>
    </location>
</feature>
<feature type="compositionally biased region" description="Basic and acidic residues" evidence="4">
    <location>
        <begin position="1346"/>
        <end position="1358"/>
    </location>
</feature>
<feature type="compositionally biased region" description="Basic and acidic residues" evidence="4">
    <location>
        <begin position="373"/>
        <end position="535"/>
    </location>
</feature>
<feature type="compositionally biased region" description="Basic and acidic residues" evidence="4">
    <location>
        <begin position="309"/>
        <end position="363"/>
    </location>
</feature>
<dbReference type="GO" id="GO:0005694">
    <property type="term" value="C:chromosome"/>
    <property type="evidence" value="ECO:0007669"/>
    <property type="project" value="UniProtKB-SubCell"/>
</dbReference>
<dbReference type="Pfam" id="PF05205">
    <property type="entry name" value="COMPASS-Shg1"/>
    <property type="match status" value="1"/>
</dbReference>
<dbReference type="RefSeq" id="XP_035671793.1">
    <property type="nucleotide sequence ID" value="XM_035815900.1"/>
</dbReference>
<feature type="compositionally biased region" description="Basic and acidic residues" evidence="4">
    <location>
        <begin position="841"/>
        <end position="887"/>
    </location>
</feature>
<organism evidence="6 7">
    <name type="scientific">Branchiostoma floridae</name>
    <name type="common">Florida lancelet</name>
    <name type="synonym">Amphioxus</name>
    <dbReference type="NCBI Taxonomy" id="7739"/>
    <lineage>
        <taxon>Eukaryota</taxon>
        <taxon>Metazoa</taxon>
        <taxon>Chordata</taxon>
        <taxon>Cephalochordata</taxon>
        <taxon>Leptocardii</taxon>
        <taxon>Amphioxiformes</taxon>
        <taxon>Branchiostomatidae</taxon>
        <taxon>Branchiostoma</taxon>
    </lineage>
</organism>
<feature type="compositionally biased region" description="Polar residues" evidence="4">
    <location>
        <begin position="1022"/>
        <end position="1031"/>
    </location>
</feature>
<evidence type="ECO:0000313" key="6">
    <source>
        <dbReference type="Proteomes" id="UP000001554"/>
    </source>
</evidence>
<evidence type="ECO:0000256" key="1">
    <source>
        <dbReference type="ARBA" id="ARBA00004286"/>
    </source>
</evidence>
<dbReference type="Proteomes" id="UP000001554">
    <property type="component" value="Chromosome 4"/>
</dbReference>
<feature type="compositionally biased region" description="Polar residues" evidence="4">
    <location>
        <begin position="1376"/>
        <end position="1390"/>
    </location>
</feature>
<feature type="compositionally biased region" description="Polar residues" evidence="4">
    <location>
        <begin position="272"/>
        <end position="289"/>
    </location>
</feature>
<feature type="compositionally biased region" description="Basic and acidic residues" evidence="4">
    <location>
        <begin position="701"/>
        <end position="710"/>
    </location>
</feature>
<feature type="compositionally biased region" description="Basic and acidic residues" evidence="4">
    <location>
        <begin position="802"/>
        <end position="829"/>
    </location>
</feature>
<dbReference type="GeneID" id="118412858"/>
<keyword evidence="6" id="KW-1185">Reference proteome</keyword>
<name>A0A9J7KWV3_BRAFL</name>
<feature type="compositionally biased region" description="Basic and acidic residues" evidence="4">
    <location>
        <begin position="543"/>
        <end position="553"/>
    </location>
</feature>
<feature type="compositionally biased region" description="Low complexity" evidence="4">
    <location>
        <begin position="668"/>
        <end position="679"/>
    </location>
</feature>
<feature type="region of interest" description="Disordered" evidence="4">
    <location>
        <begin position="1299"/>
        <end position="1478"/>
    </location>
</feature>
<evidence type="ECO:0000313" key="7">
    <source>
        <dbReference type="RefSeq" id="XP_035671793.1"/>
    </source>
</evidence>
<comment type="subcellular location">
    <subcellularLocation>
        <location evidence="1">Chromosome</location>
    </subcellularLocation>
</comment>
<feature type="compositionally biased region" description="Polar residues" evidence="4">
    <location>
        <begin position="711"/>
        <end position="720"/>
    </location>
</feature>
<feature type="compositionally biased region" description="Low complexity" evidence="4">
    <location>
        <begin position="1334"/>
        <end position="1344"/>
    </location>
</feature>
<feature type="compositionally biased region" description="Basic and acidic residues" evidence="4">
    <location>
        <begin position="1247"/>
        <end position="1265"/>
    </location>
</feature>
<feature type="region of interest" description="Disordered" evidence="4">
    <location>
        <begin position="1022"/>
        <end position="1285"/>
    </location>
</feature>
<protein>
    <submittedName>
        <fullName evidence="7">Biorientation of chromosomes in cell division protein 1-like 1 isoform X1</fullName>
    </submittedName>
</protein>
<feature type="compositionally biased region" description="Basic and acidic residues" evidence="4">
    <location>
        <begin position="151"/>
        <end position="162"/>
    </location>
</feature>
<feature type="compositionally biased region" description="Basic and acidic residues" evidence="4">
    <location>
        <begin position="261"/>
        <end position="271"/>
    </location>
</feature>
<keyword evidence="3" id="KW-0158">Chromosome</keyword>
<feature type="compositionally biased region" description="Low complexity" evidence="4">
    <location>
        <begin position="686"/>
        <end position="698"/>
    </location>
</feature>
<dbReference type="KEGG" id="bfo:118412858"/>
<feature type="compositionally biased region" description="Polar residues" evidence="4">
    <location>
        <begin position="946"/>
        <end position="959"/>
    </location>
</feature>
<feature type="compositionally biased region" description="Basic and acidic residues" evidence="4">
    <location>
        <begin position="189"/>
        <end position="220"/>
    </location>
</feature>